<gene>
    <name evidence="2" type="ORF">BDN71DRAFT_1430623</name>
</gene>
<sequence>MATPPKSIADSKRVTLHVGLGASSRLGQREPITGQPAPVNPSNDNDFLTKPNYIPIIRAVLSRLPAQTFPFSNLSLLCQICFIWVNGPRIPQGRTTGHGLSAITHYPPLVNNARLTHALRRGYRLCIQYREGDRLILVGQAVAWQGLGVDVTINNNDHEWLRLYDIPDSDSLTDWSP</sequence>
<keyword evidence="3" id="KW-1185">Reference proteome</keyword>
<feature type="region of interest" description="Disordered" evidence="1">
    <location>
        <begin position="25"/>
        <end position="44"/>
    </location>
</feature>
<evidence type="ECO:0000313" key="3">
    <source>
        <dbReference type="Proteomes" id="UP000807025"/>
    </source>
</evidence>
<evidence type="ECO:0000256" key="1">
    <source>
        <dbReference type="SAM" id="MobiDB-lite"/>
    </source>
</evidence>
<accession>A0A9P5ZXT1</accession>
<dbReference type="EMBL" id="MU154557">
    <property type="protein sequence ID" value="KAF9495949.1"/>
    <property type="molecule type" value="Genomic_DNA"/>
</dbReference>
<protein>
    <submittedName>
        <fullName evidence="2">Uncharacterized protein</fullName>
    </submittedName>
</protein>
<proteinExistence type="predicted"/>
<reference evidence="2" key="1">
    <citation type="submission" date="2020-11" db="EMBL/GenBank/DDBJ databases">
        <authorList>
            <consortium name="DOE Joint Genome Institute"/>
            <person name="Ahrendt S."/>
            <person name="Riley R."/>
            <person name="Andreopoulos W."/>
            <person name="Labutti K."/>
            <person name="Pangilinan J."/>
            <person name="Ruiz-Duenas F.J."/>
            <person name="Barrasa J.M."/>
            <person name="Sanchez-Garcia M."/>
            <person name="Camarero S."/>
            <person name="Miyauchi S."/>
            <person name="Serrano A."/>
            <person name="Linde D."/>
            <person name="Babiker R."/>
            <person name="Drula E."/>
            <person name="Ayuso-Fernandez I."/>
            <person name="Pacheco R."/>
            <person name="Padilla G."/>
            <person name="Ferreira P."/>
            <person name="Barriuso J."/>
            <person name="Kellner H."/>
            <person name="Castanera R."/>
            <person name="Alfaro M."/>
            <person name="Ramirez L."/>
            <person name="Pisabarro A.G."/>
            <person name="Kuo A."/>
            <person name="Tritt A."/>
            <person name="Lipzen A."/>
            <person name="He G."/>
            <person name="Yan M."/>
            <person name="Ng V."/>
            <person name="Cullen D."/>
            <person name="Martin F."/>
            <person name="Rosso M.-N."/>
            <person name="Henrissat B."/>
            <person name="Hibbett D."/>
            <person name="Martinez A.T."/>
            <person name="Grigoriev I.V."/>
        </authorList>
    </citation>
    <scope>NUCLEOTIDE SEQUENCE</scope>
    <source>
        <strain evidence="2">ATCC 90797</strain>
    </source>
</reference>
<organism evidence="2 3">
    <name type="scientific">Pleurotus eryngii</name>
    <name type="common">Boletus of the steppes</name>
    <dbReference type="NCBI Taxonomy" id="5323"/>
    <lineage>
        <taxon>Eukaryota</taxon>
        <taxon>Fungi</taxon>
        <taxon>Dikarya</taxon>
        <taxon>Basidiomycota</taxon>
        <taxon>Agaricomycotina</taxon>
        <taxon>Agaricomycetes</taxon>
        <taxon>Agaricomycetidae</taxon>
        <taxon>Agaricales</taxon>
        <taxon>Pleurotineae</taxon>
        <taxon>Pleurotaceae</taxon>
        <taxon>Pleurotus</taxon>
    </lineage>
</organism>
<name>A0A9P5ZXT1_PLEER</name>
<dbReference type="Proteomes" id="UP000807025">
    <property type="component" value="Unassembled WGS sequence"/>
</dbReference>
<evidence type="ECO:0000313" key="2">
    <source>
        <dbReference type="EMBL" id="KAF9495949.1"/>
    </source>
</evidence>
<comment type="caution">
    <text evidence="2">The sequence shown here is derived from an EMBL/GenBank/DDBJ whole genome shotgun (WGS) entry which is preliminary data.</text>
</comment>
<dbReference type="AlphaFoldDB" id="A0A9P5ZXT1"/>